<proteinExistence type="predicted"/>
<evidence type="ECO:0000259" key="1">
    <source>
        <dbReference type="PROSITE" id="PS00028"/>
    </source>
</evidence>
<sequence length="122" mass="13814">MGEQPRVTVWYDSQCPLCAREIAWLRRLDRHSAIHFIDACDPKAGCPIDRQEILSRFHAMENGRLISGAAAFAAMWRTIPSLKVLGMLAGWPPLTPIFEAAYLAFLRIRPRLQAWMHKAGKG</sequence>
<keyword evidence="3" id="KW-1185">Reference proteome</keyword>
<dbReference type="InterPro" id="IPR013087">
    <property type="entry name" value="Znf_C2H2_type"/>
</dbReference>
<feature type="domain" description="C2H2-type" evidence="1">
    <location>
        <begin position="15"/>
        <end position="35"/>
    </location>
</feature>
<organism evidence="2 3">
    <name type="scientific">Rhizobium oryzicola</name>
    <dbReference type="NCBI Taxonomy" id="1232668"/>
    <lineage>
        <taxon>Bacteria</taxon>
        <taxon>Pseudomonadati</taxon>
        <taxon>Pseudomonadota</taxon>
        <taxon>Alphaproteobacteria</taxon>
        <taxon>Hyphomicrobiales</taxon>
        <taxon>Rhizobiaceae</taxon>
        <taxon>Rhizobium/Agrobacterium group</taxon>
        <taxon>Rhizobium</taxon>
    </lineage>
</organism>
<reference evidence="2" key="2">
    <citation type="submission" date="2023-07" db="EMBL/GenBank/DDBJ databases">
        <authorList>
            <person name="Sun H."/>
        </authorList>
    </citation>
    <scope>NUCLEOTIDE SEQUENCE</scope>
    <source>
        <strain evidence="2">05753</strain>
    </source>
</reference>
<protein>
    <submittedName>
        <fullName evidence="2">DUF393 domain-containing protein</fullName>
    </submittedName>
</protein>
<dbReference type="InterPro" id="IPR044691">
    <property type="entry name" value="DCC1_Trx"/>
</dbReference>
<dbReference type="InterPro" id="IPR007263">
    <property type="entry name" value="DCC1-like"/>
</dbReference>
<dbReference type="RefSeq" id="WP_302079012.1">
    <property type="nucleotide sequence ID" value="NZ_JAUKWQ010000010.1"/>
</dbReference>
<dbReference type="Proteomes" id="UP001169006">
    <property type="component" value="Unassembled WGS sequence"/>
</dbReference>
<reference evidence="2" key="1">
    <citation type="journal article" date="2015" name="Int. J. Syst. Evol. Microbiol.">
        <title>Rhizobium oryzicola sp. nov., potential plant-growth-promoting endophytic bacteria isolated from rice roots.</title>
        <authorList>
            <person name="Zhang X.X."/>
            <person name="Gao J.S."/>
            <person name="Cao Y.H."/>
            <person name="Sheirdil R.A."/>
            <person name="Wang X.C."/>
            <person name="Zhang L."/>
        </authorList>
    </citation>
    <scope>NUCLEOTIDE SEQUENCE</scope>
    <source>
        <strain evidence="2">05753</strain>
    </source>
</reference>
<dbReference type="PANTHER" id="PTHR34290">
    <property type="entry name" value="SI:CH73-390P7.2"/>
    <property type="match status" value="1"/>
</dbReference>
<dbReference type="EMBL" id="JAUKWQ010000010">
    <property type="protein sequence ID" value="MDO1584750.1"/>
    <property type="molecule type" value="Genomic_DNA"/>
</dbReference>
<name>A0ABT8T2H7_9HYPH</name>
<gene>
    <name evidence="2" type="ORF">Q2T52_21905</name>
</gene>
<dbReference type="PROSITE" id="PS00028">
    <property type="entry name" value="ZINC_FINGER_C2H2_1"/>
    <property type="match status" value="1"/>
</dbReference>
<accession>A0ABT8T2H7</accession>
<evidence type="ECO:0000313" key="3">
    <source>
        <dbReference type="Proteomes" id="UP001169006"/>
    </source>
</evidence>
<evidence type="ECO:0000313" key="2">
    <source>
        <dbReference type="EMBL" id="MDO1584750.1"/>
    </source>
</evidence>
<comment type="caution">
    <text evidence="2">The sequence shown here is derived from an EMBL/GenBank/DDBJ whole genome shotgun (WGS) entry which is preliminary data.</text>
</comment>
<dbReference type="Pfam" id="PF04134">
    <property type="entry name" value="DCC1-like"/>
    <property type="match status" value="1"/>
</dbReference>
<dbReference type="PANTHER" id="PTHR34290:SF2">
    <property type="entry name" value="OS04G0668800 PROTEIN"/>
    <property type="match status" value="1"/>
</dbReference>